<sequence>MNAYRMQQPNNYILYPSKQTAKTYQTAPLQMAWTKDMALDSWVGLKAQNFPKQTEPVTQIVPVPGTHVCLLDHLTPHDTQVGGRALFCLQGVPFICLDQLHKRLRIALPSSHNGSKTLALTLAFSPQAGDLPPYKLSPHLIKTRKLSLTGPLPMILVADGLTGLGWLGLEVYNDYEIRRFYPPA</sequence>
<evidence type="ECO:0000313" key="2">
    <source>
        <dbReference type="Proteomes" id="UP000799324"/>
    </source>
</evidence>
<dbReference type="EMBL" id="MU004390">
    <property type="protein sequence ID" value="KAF2652959.1"/>
    <property type="molecule type" value="Genomic_DNA"/>
</dbReference>
<organism evidence="1 2">
    <name type="scientific">Lophiostoma macrostomum CBS 122681</name>
    <dbReference type="NCBI Taxonomy" id="1314788"/>
    <lineage>
        <taxon>Eukaryota</taxon>
        <taxon>Fungi</taxon>
        <taxon>Dikarya</taxon>
        <taxon>Ascomycota</taxon>
        <taxon>Pezizomycotina</taxon>
        <taxon>Dothideomycetes</taxon>
        <taxon>Pleosporomycetidae</taxon>
        <taxon>Pleosporales</taxon>
        <taxon>Lophiostomataceae</taxon>
        <taxon>Lophiostoma</taxon>
    </lineage>
</organism>
<evidence type="ECO:0000313" key="1">
    <source>
        <dbReference type="EMBL" id="KAF2652959.1"/>
    </source>
</evidence>
<dbReference type="Proteomes" id="UP000799324">
    <property type="component" value="Unassembled WGS sequence"/>
</dbReference>
<dbReference type="AlphaFoldDB" id="A0A6A6SYW2"/>
<gene>
    <name evidence="1" type="ORF">K491DRAFT_25091</name>
</gene>
<name>A0A6A6SYW2_9PLEO</name>
<accession>A0A6A6SYW2</accession>
<protein>
    <submittedName>
        <fullName evidence="1">Uncharacterized protein</fullName>
    </submittedName>
</protein>
<proteinExistence type="predicted"/>
<keyword evidence="2" id="KW-1185">Reference proteome</keyword>
<reference evidence="1" key="1">
    <citation type="journal article" date="2020" name="Stud. Mycol.">
        <title>101 Dothideomycetes genomes: a test case for predicting lifestyles and emergence of pathogens.</title>
        <authorList>
            <person name="Haridas S."/>
            <person name="Albert R."/>
            <person name="Binder M."/>
            <person name="Bloem J."/>
            <person name="Labutti K."/>
            <person name="Salamov A."/>
            <person name="Andreopoulos B."/>
            <person name="Baker S."/>
            <person name="Barry K."/>
            <person name="Bills G."/>
            <person name="Bluhm B."/>
            <person name="Cannon C."/>
            <person name="Castanera R."/>
            <person name="Culley D."/>
            <person name="Daum C."/>
            <person name="Ezra D."/>
            <person name="Gonzalez J."/>
            <person name="Henrissat B."/>
            <person name="Kuo A."/>
            <person name="Liang C."/>
            <person name="Lipzen A."/>
            <person name="Lutzoni F."/>
            <person name="Magnuson J."/>
            <person name="Mondo S."/>
            <person name="Nolan M."/>
            <person name="Ohm R."/>
            <person name="Pangilinan J."/>
            <person name="Park H.-J."/>
            <person name="Ramirez L."/>
            <person name="Alfaro M."/>
            <person name="Sun H."/>
            <person name="Tritt A."/>
            <person name="Yoshinaga Y."/>
            <person name="Zwiers L.-H."/>
            <person name="Turgeon B."/>
            <person name="Goodwin S."/>
            <person name="Spatafora J."/>
            <person name="Crous P."/>
            <person name="Grigoriev I."/>
        </authorList>
    </citation>
    <scope>NUCLEOTIDE SEQUENCE</scope>
    <source>
        <strain evidence="1">CBS 122681</strain>
    </source>
</reference>